<reference evidence="2" key="2">
    <citation type="journal article" date="2019" name="IMA Fungus">
        <title>Genome sequencing and comparison of five Tilletia species to identify candidate genes for the detection of regulated species infecting wheat.</title>
        <authorList>
            <person name="Nguyen H.D.T."/>
            <person name="Sultana T."/>
            <person name="Kesanakurti P."/>
            <person name="Hambleton S."/>
        </authorList>
    </citation>
    <scope>NUCLEOTIDE SEQUENCE</scope>
    <source>
        <strain evidence="2">DAOMC 236422</strain>
    </source>
</reference>
<evidence type="ECO:0000313" key="3">
    <source>
        <dbReference type="Proteomes" id="UP000078113"/>
    </source>
</evidence>
<keyword evidence="3" id="KW-1185">Reference proteome</keyword>
<organism evidence="2 3">
    <name type="scientific">Tilletia walkeri</name>
    <dbReference type="NCBI Taxonomy" id="117179"/>
    <lineage>
        <taxon>Eukaryota</taxon>
        <taxon>Fungi</taxon>
        <taxon>Dikarya</taxon>
        <taxon>Basidiomycota</taxon>
        <taxon>Ustilaginomycotina</taxon>
        <taxon>Exobasidiomycetes</taxon>
        <taxon>Tilletiales</taxon>
        <taxon>Tilletiaceae</taxon>
        <taxon>Tilletia</taxon>
    </lineage>
</organism>
<accession>A0A8X7N145</accession>
<dbReference type="Proteomes" id="UP000078113">
    <property type="component" value="Unassembled WGS sequence"/>
</dbReference>
<feature type="compositionally biased region" description="Low complexity" evidence="1">
    <location>
        <begin position="30"/>
        <end position="41"/>
    </location>
</feature>
<evidence type="ECO:0000313" key="2">
    <source>
        <dbReference type="EMBL" id="KAE8258510.1"/>
    </source>
</evidence>
<feature type="non-terminal residue" evidence="2">
    <location>
        <position position="1"/>
    </location>
</feature>
<gene>
    <name evidence="2" type="ORF">A4X09_0g7853</name>
</gene>
<comment type="caution">
    <text evidence="2">The sequence shown here is derived from an EMBL/GenBank/DDBJ whole genome shotgun (WGS) entry which is preliminary data.</text>
</comment>
<feature type="compositionally biased region" description="Polar residues" evidence="1">
    <location>
        <begin position="95"/>
        <end position="104"/>
    </location>
</feature>
<sequence>LPPFPSPLLSSTSPPSTPHRHHQHPHFIDITTTISNSPSSTPHRHPTSHRHSTLSIDNPSIPPPSALHQVFQPSTSSQSSTLPRQLTSPRHQHQHSINTTSIRPSSHRQALKSDTIRPSSDPRQALKSATIRPSSDRRQALKSATIRPSSYRQVLKSATIRPSSYRQVLKSATIRPSSYRQVLKSATIRRPPFVGSFGASSIPNLLRSHGYGTGAPALGRRWKGVSKVEASTSLVVLRQPLAAQLSSSRRQE</sequence>
<name>A0A8X7N145_9BASI</name>
<dbReference type="EMBL" id="LWDG02001289">
    <property type="protein sequence ID" value="KAE8258510.1"/>
    <property type="molecule type" value="Genomic_DNA"/>
</dbReference>
<reference evidence="2" key="1">
    <citation type="submission" date="2016-04" db="EMBL/GenBank/DDBJ databases">
        <authorList>
            <person name="Nguyen H.D."/>
            <person name="Samba Siva P."/>
            <person name="Cullis J."/>
            <person name="Levesque C.A."/>
            <person name="Hambleton S."/>
        </authorList>
    </citation>
    <scope>NUCLEOTIDE SEQUENCE</scope>
    <source>
        <strain evidence="2">DAOMC 236422</strain>
    </source>
</reference>
<feature type="region of interest" description="Disordered" evidence="1">
    <location>
        <begin position="1"/>
        <end position="144"/>
    </location>
</feature>
<feature type="compositionally biased region" description="Low complexity" evidence="1">
    <location>
        <begin position="72"/>
        <end position="88"/>
    </location>
</feature>
<dbReference type="AlphaFoldDB" id="A0A8X7N145"/>
<proteinExistence type="predicted"/>
<protein>
    <submittedName>
        <fullName evidence="2">Uncharacterized protein</fullName>
    </submittedName>
</protein>
<evidence type="ECO:0000256" key="1">
    <source>
        <dbReference type="SAM" id="MobiDB-lite"/>
    </source>
</evidence>
<feature type="compositionally biased region" description="Basic residues" evidence="1">
    <location>
        <begin position="42"/>
        <end position="52"/>
    </location>
</feature>